<dbReference type="GO" id="GO:0005886">
    <property type="term" value="C:plasma membrane"/>
    <property type="evidence" value="ECO:0007669"/>
    <property type="project" value="UniProtKB-SubCell"/>
</dbReference>
<dbReference type="InterPro" id="IPR023408">
    <property type="entry name" value="MscS_beta-dom_sf"/>
</dbReference>
<feature type="domain" description="Mechanosensitive ion channel MscS" evidence="8">
    <location>
        <begin position="146"/>
        <end position="212"/>
    </location>
</feature>
<feature type="transmembrane region" description="Helical" evidence="7">
    <location>
        <begin position="55"/>
        <end position="80"/>
    </location>
</feature>
<comment type="subcellular location">
    <subcellularLocation>
        <location evidence="1">Cell membrane</location>
        <topology evidence="1">Multi-pass membrane protein</topology>
    </subcellularLocation>
</comment>
<keyword evidence="6 7" id="KW-0472">Membrane</keyword>
<proteinExistence type="inferred from homology"/>
<feature type="transmembrane region" description="Helical" evidence="7">
    <location>
        <begin position="15"/>
        <end position="35"/>
    </location>
</feature>
<evidence type="ECO:0000256" key="4">
    <source>
        <dbReference type="ARBA" id="ARBA00022692"/>
    </source>
</evidence>
<evidence type="ECO:0000259" key="9">
    <source>
        <dbReference type="Pfam" id="PF21082"/>
    </source>
</evidence>
<dbReference type="InterPro" id="IPR010920">
    <property type="entry name" value="LSM_dom_sf"/>
</dbReference>
<evidence type="ECO:0000256" key="1">
    <source>
        <dbReference type="ARBA" id="ARBA00004651"/>
    </source>
</evidence>
<keyword evidence="3" id="KW-1003">Cell membrane</keyword>
<comment type="similarity">
    <text evidence="2">Belongs to the MscS (TC 1.A.23) family.</text>
</comment>
<organism evidence="11 12">
    <name type="scientific">OM182 bacterium BACL3 MAG-120507-bin80</name>
    <dbReference type="NCBI Taxonomy" id="1655577"/>
    <lineage>
        <taxon>Bacteria</taxon>
        <taxon>Pseudomonadati</taxon>
        <taxon>Pseudomonadota</taxon>
        <taxon>Gammaproteobacteria</taxon>
        <taxon>OMG group</taxon>
        <taxon>OM182 clade</taxon>
    </lineage>
</organism>
<dbReference type="SUPFAM" id="SSF82861">
    <property type="entry name" value="Mechanosensitive channel protein MscS (YggB), transmembrane region"/>
    <property type="match status" value="1"/>
</dbReference>
<dbReference type="Proteomes" id="UP000051934">
    <property type="component" value="Unassembled WGS sequence"/>
</dbReference>
<protein>
    <submittedName>
        <fullName evidence="11">Mechanosensitive ion channel protein MscS</fullName>
    </submittedName>
</protein>
<dbReference type="Gene3D" id="3.30.70.100">
    <property type="match status" value="1"/>
</dbReference>
<dbReference type="InterPro" id="IPR052702">
    <property type="entry name" value="MscS-like_channel"/>
</dbReference>
<evidence type="ECO:0000313" key="12">
    <source>
        <dbReference type="Proteomes" id="UP000051934"/>
    </source>
</evidence>
<dbReference type="Pfam" id="PF21088">
    <property type="entry name" value="MS_channel_1st"/>
    <property type="match status" value="1"/>
</dbReference>
<dbReference type="InterPro" id="IPR011014">
    <property type="entry name" value="MscS_channel_TM-2"/>
</dbReference>
<dbReference type="InterPro" id="IPR049278">
    <property type="entry name" value="MS_channel_C"/>
</dbReference>
<name>A0A0R2SF89_9GAMM</name>
<dbReference type="InterPro" id="IPR049142">
    <property type="entry name" value="MS_channel_1st"/>
</dbReference>
<evidence type="ECO:0000256" key="2">
    <source>
        <dbReference type="ARBA" id="ARBA00008017"/>
    </source>
</evidence>
<dbReference type="Pfam" id="PF21082">
    <property type="entry name" value="MS_channel_3rd"/>
    <property type="match status" value="1"/>
</dbReference>
<feature type="domain" description="Mechanosensitive ion channel transmembrane helices 2/3" evidence="10">
    <location>
        <begin position="107"/>
        <end position="144"/>
    </location>
</feature>
<comment type="caution">
    <text evidence="11">The sequence shown here is derived from an EMBL/GenBank/DDBJ whole genome shotgun (WGS) entry which is preliminary data.</text>
</comment>
<dbReference type="Pfam" id="PF00924">
    <property type="entry name" value="MS_channel_2nd"/>
    <property type="match status" value="1"/>
</dbReference>
<feature type="transmembrane region" description="Helical" evidence="7">
    <location>
        <begin position="100"/>
        <end position="118"/>
    </location>
</feature>
<dbReference type="AlphaFoldDB" id="A0A0R2SF89"/>
<dbReference type="PANTHER" id="PTHR30347:SF1">
    <property type="entry name" value="MECHANOSENSITIVE CHANNEL MSCK"/>
    <property type="match status" value="1"/>
</dbReference>
<keyword evidence="4 7" id="KW-0812">Transmembrane</keyword>
<keyword evidence="5 7" id="KW-1133">Transmembrane helix</keyword>
<dbReference type="Gene3D" id="1.10.287.1260">
    <property type="match status" value="1"/>
</dbReference>
<dbReference type="SUPFAM" id="SSF82689">
    <property type="entry name" value="Mechanosensitive channel protein MscS (YggB), C-terminal domain"/>
    <property type="match status" value="1"/>
</dbReference>
<dbReference type="SUPFAM" id="SSF50182">
    <property type="entry name" value="Sm-like ribonucleoproteins"/>
    <property type="match status" value="1"/>
</dbReference>
<dbReference type="EMBL" id="LIBB01000002">
    <property type="protein sequence ID" value="KRO73416.1"/>
    <property type="molecule type" value="Genomic_DNA"/>
</dbReference>
<evidence type="ECO:0000256" key="3">
    <source>
        <dbReference type="ARBA" id="ARBA00022475"/>
    </source>
</evidence>
<dbReference type="PANTHER" id="PTHR30347">
    <property type="entry name" value="POTASSIUM CHANNEL RELATED"/>
    <property type="match status" value="1"/>
</dbReference>
<reference evidence="11 12" key="1">
    <citation type="submission" date="2015-10" db="EMBL/GenBank/DDBJ databases">
        <title>Metagenome-Assembled Genomes uncover a global brackish microbiome.</title>
        <authorList>
            <person name="Hugerth L.W."/>
            <person name="Larsson J."/>
            <person name="Alneberg J."/>
            <person name="Lindh M.V."/>
            <person name="Legrand C."/>
            <person name="Pinhassi J."/>
            <person name="Andersson A.F."/>
        </authorList>
    </citation>
    <scope>NUCLEOTIDE SEQUENCE [LARGE SCALE GENOMIC DNA]</scope>
    <source>
        <strain evidence="11">BACL4 MAG-120507-bin80</strain>
    </source>
</reference>
<sequence>MANIWLKIVKPGRSAAKWLLFLVLISIVVATYLGYFDSVRQVLDTPALTLRIGSFGFSAYTLLSSIIAIALVFWTTAIIVDTVEHRISGIQSMRAANRALVLKLAQIVIYLVAFLVGLDFVGIDLTTLTVFSGAVGIGLGFGLQKIASNFISGLILLMEKSIEEGDLIELSDGTFGYIRRASARYTLVETFDSKEILVPNEDLITSRVVNWTFSNSSARIEIEVGVAYDSDIDLAHDLILAAAREHPRCAIKPEPACFLRSFGDSSVNFILHFWVEDVTLGRWPTQSEVMFSIWRKFKDNGIEIPFPQRDLHIKGPLNFNRSGETTPSKEG</sequence>
<evidence type="ECO:0000259" key="10">
    <source>
        <dbReference type="Pfam" id="PF21088"/>
    </source>
</evidence>
<evidence type="ECO:0000259" key="8">
    <source>
        <dbReference type="Pfam" id="PF00924"/>
    </source>
</evidence>
<accession>A0A0R2SF89</accession>
<dbReference type="InterPro" id="IPR011066">
    <property type="entry name" value="MscS_channel_C_sf"/>
</dbReference>
<feature type="domain" description="Mechanosensitive ion channel MscS C-terminal" evidence="9">
    <location>
        <begin position="220"/>
        <end position="304"/>
    </location>
</feature>
<dbReference type="Gene3D" id="2.30.30.60">
    <property type="match status" value="1"/>
</dbReference>
<dbReference type="InterPro" id="IPR006685">
    <property type="entry name" value="MscS_channel_2nd"/>
</dbReference>
<evidence type="ECO:0000313" key="11">
    <source>
        <dbReference type="EMBL" id="KRO73416.1"/>
    </source>
</evidence>
<evidence type="ECO:0000256" key="6">
    <source>
        <dbReference type="ARBA" id="ARBA00023136"/>
    </source>
</evidence>
<evidence type="ECO:0000256" key="5">
    <source>
        <dbReference type="ARBA" id="ARBA00022989"/>
    </source>
</evidence>
<gene>
    <name evidence="11" type="ORF">ABR69_01770</name>
</gene>
<dbReference type="GO" id="GO:0008381">
    <property type="term" value="F:mechanosensitive monoatomic ion channel activity"/>
    <property type="evidence" value="ECO:0007669"/>
    <property type="project" value="UniProtKB-ARBA"/>
</dbReference>
<feature type="transmembrane region" description="Helical" evidence="7">
    <location>
        <begin position="130"/>
        <end position="157"/>
    </location>
</feature>
<evidence type="ECO:0000256" key="7">
    <source>
        <dbReference type="SAM" id="Phobius"/>
    </source>
</evidence>